<keyword evidence="7" id="KW-1185">Reference proteome</keyword>
<dbReference type="GO" id="GO:0003700">
    <property type="term" value="F:DNA-binding transcription factor activity"/>
    <property type="evidence" value="ECO:0007669"/>
    <property type="project" value="TreeGrafter"/>
</dbReference>
<proteinExistence type="predicted"/>
<accession>A0A6G4U6D1</accession>
<dbReference type="SUPFAM" id="SSF55781">
    <property type="entry name" value="GAF domain-like"/>
    <property type="match status" value="1"/>
</dbReference>
<feature type="domain" description="IclR-ED" evidence="5">
    <location>
        <begin position="66"/>
        <end position="249"/>
    </location>
</feature>
<feature type="domain" description="HTH iclR-type" evidence="4">
    <location>
        <begin position="7"/>
        <end position="65"/>
    </location>
</feature>
<dbReference type="Pfam" id="PF01614">
    <property type="entry name" value="IclR_C"/>
    <property type="match status" value="1"/>
</dbReference>
<evidence type="ECO:0000313" key="6">
    <source>
        <dbReference type="EMBL" id="NGN66751.1"/>
    </source>
</evidence>
<evidence type="ECO:0000256" key="2">
    <source>
        <dbReference type="ARBA" id="ARBA00023125"/>
    </source>
</evidence>
<dbReference type="InterPro" id="IPR005471">
    <property type="entry name" value="Tscrpt_reg_IclR_N"/>
</dbReference>
<dbReference type="SUPFAM" id="SSF46785">
    <property type="entry name" value="Winged helix' DNA-binding domain"/>
    <property type="match status" value="1"/>
</dbReference>
<dbReference type="InterPro" id="IPR050707">
    <property type="entry name" value="HTH_MetabolicPath_Reg"/>
</dbReference>
<organism evidence="6 7">
    <name type="scientific">Streptomyces coryli</name>
    <dbReference type="NCBI Taxonomy" id="1128680"/>
    <lineage>
        <taxon>Bacteria</taxon>
        <taxon>Bacillati</taxon>
        <taxon>Actinomycetota</taxon>
        <taxon>Actinomycetes</taxon>
        <taxon>Kitasatosporales</taxon>
        <taxon>Streptomycetaceae</taxon>
        <taxon>Streptomyces</taxon>
    </lineage>
</organism>
<keyword evidence="3" id="KW-0804">Transcription</keyword>
<dbReference type="InterPro" id="IPR036390">
    <property type="entry name" value="WH_DNA-bd_sf"/>
</dbReference>
<dbReference type="GO" id="GO:0045892">
    <property type="term" value="P:negative regulation of DNA-templated transcription"/>
    <property type="evidence" value="ECO:0007669"/>
    <property type="project" value="TreeGrafter"/>
</dbReference>
<dbReference type="PANTHER" id="PTHR30136">
    <property type="entry name" value="HELIX-TURN-HELIX TRANSCRIPTIONAL REGULATOR, ICLR FAMILY"/>
    <property type="match status" value="1"/>
</dbReference>
<dbReference type="PROSITE" id="PS51078">
    <property type="entry name" value="ICLR_ED"/>
    <property type="match status" value="1"/>
</dbReference>
<evidence type="ECO:0000256" key="1">
    <source>
        <dbReference type="ARBA" id="ARBA00023015"/>
    </source>
</evidence>
<evidence type="ECO:0000256" key="3">
    <source>
        <dbReference type="ARBA" id="ARBA00023163"/>
    </source>
</evidence>
<keyword evidence="2" id="KW-0238">DNA-binding</keyword>
<reference evidence="6 7" key="1">
    <citation type="submission" date="2020-02" db="EMBL/GenBank/DDBJ databases">
        <title>Whole-genome analyses of novel actinobacteria.</title>
        <authorList>
            <person name="Sahin N."/>
        </authorList>
    </citation>
    <scope>NUCLEOTIDE SEQUENCE [LARGE SCALE GENOMIC DNA]</scope>
    <source>
        <strain evidence="6 7">A7024</strain>
    </source>
</reference>
<dbReference type="Gene3D" id="1.10.10.10">
    <property type="entry name" value="Winged helix-like DNA-binding domain superfamily/Winged helix DNA-binding domain"/>
    <property type="match status" value="1"/>
</dbReference>
<dbReference type="Gene3D" id="3.30.450.40">
    <property type="match status" value="1"/>
</dbReference>
<dbReference type="SMART" id="SM00346">
    <property type="entry name" value="HTH_ICLR"/>
    <property type="match status" value="1"/>
</dbReference>
<name>A0A6G4U6D1_9ACTN</name>
<dbReference type="GO" id="GO:0003677">
    <property type="term" value="F:DNA binding"/>
    <property type="evidence" value="ECO:0007669"/>
    <property type="project" value="UniProtKB-KW"/>
</dbReference>
<evidence type="ECO:0000259" key="4">
    <source>
        <dbReference type="PROSITE" id="PS51077"/>
    </source>
</evidence>
<dbReference type="Proteomes" id="UP000481583">
    <property type="component" value="Unassembled WGS sequence"/>
</dbReference>
<dbReference type="EMBL" id="JAAKZV010000109">
    <property type="protein sequence ID" value="NGN66751.1"/>
    <property type="molecule type" value="Genomic_DNA"/>
</dbReference>
<sequence length="261" mass="27809">MTGEARRTAADKTLDVLEALAEHHSIAALSDATGLPKPTVHRILRTLVERGFAQQTSHGSYSGGPRILTLISRHQRAAHLADQVRPALEELQKRTNWTVHFALLSGDEAVYAAKLEGDRPYHLASRVGMSLLLHSTSVGKSILAALPPEETRALLARTGMPARTARTHTAPRRLLAELDAIRLRGYAEDNEENEDGVVAVGAPVFDHLGQVLGGVSAAALRHTVEAGAMAGHGRAVTEAARRISLTLGAPAHRCDLAGPAD</sequence>
<dbReference type="InterPro" id="IPR029016">
    <property type="entry name" value="GAF-like_dom_sf"/>
</dbReference>
<keyword evidence="1" id="KW-0805">Transcription regulation</keyword>
<dbReference type="PANTHER" id="PTHR30136:SF24">
    <property type="entry name" value="HTH-TYPE TRANSCRIPTIONAL REPRESSOR ALLR"/>
    <property type="match status" value="1"/>
</dbReference>
<evidence type="ECO:0000313" key="7">
    <source>
        <dbReference type="Proteomes" id="UP000481583"/>
    </source>
</evidence>
<dbReference type="InterPro" id="IPR014757">
    <property type="entry name" value="Tscrpt_reg_IclR_C"/>
</dbReference>
<dbReference type="RefSeq" id="WP_165240060.1">
    <property type="nucleotide sequence ID" value="NZ_JAAKZV010000109.1"/>
</dbReference>
<protein>
    <submittedName>
        <fullName evidence="6">IclR family transcriptional regulator</fullName>
    </submittedName>
</protein>
<dbReference type="AlphaFoldDB" id="A0A6G4U6D1"/>
<comment type="caution">
    <text evidence="6">The sequence shown here is derived from an EMBL/GenBank/DDBJ whole genome shotgun (WGS) entry which is preliminary data.</text>
</comment>
<gene>
    <name evidence="6" type="ORF">G5C51_22955</name>
</gene>
<dbReference type="InterPro" id="IPR036388">
    <property type="entry name" value="WH-like_DNA-bd_sf"/>
</dbReference>
<dbReference type="PROSITE" id="PS51077">
    <property type="entry name" value="HTH_ICLR"/>
    <property type="match status" value="1"/>
</dbReference>
<evidence type="ECO:0000259" key="5">
    <source>
        <dbReference type="PROSITE" id="PS51078"/>
    </source>
</evidence>
<dbReference type="Pfam" id="PF09339">
    <property type="entry name" value="HTH_IclR"/>
    <property type="match status" value="1"/>
</dbReference>